<dbReference type="EMBL" id="JBHFEH010000010">
    <property type="protein sequence ID" value="KAL2055736.1"/>
    <property type="molecule type" value="Genomic_DNA"/>
</dbReference>
<gene>
    <name evidence="2" type="ORF">ABVK25_003980</name>
</gene>
<keyword evidence="3" id="KW-1185">Reference proteome</keyword>
<name>A0ABR4BD11_9LECA</name>
<accession>A0ABR4BD11</accession>
<feature type="region of interest" description="Disordered" evidence="1">
    <location>
        <begin position="1"/>
        <end position="26"/>
    </location>
</feature>
<comment type="caution">
    <text evidence="2">The sequence shown here is derived from an EMBL/GenBank/DDBJ whole genome shotgun (WGS) entry which is preliminary data.</text>
</comment>
<evidence type="ECO:0000313" key="2">
    <source>
        <dbReference type="EMBL" id="KAL2055736.1"/>
    </source>
</evidence>
<reference evidence="2 3" key="1">
    <citation type="submission" date="2024-09" db="EMBL/GenBank/DDBJ databases">
        <title>Rethinking Asexuality: The Enigmatic Case of Functional Sexual Genes in Lepraria (Stereocaulaceae).</title>
        <authorList>
            <person name="Doellman M."/>
            <person name="Sun Y."/>
            <person name="Barcenas-Pena A."/>
            <person name="Lumbsch H.T."/>
            <person name="Grewe F."/>
        </authorList>
    </citation>
    <scope>NUCLEOTIDE SEQUENCE [LARGE SCALE GENOMIC DNA]</scope>
    <source>
        <strain evidence="2 3">Grewe 0041</strain>
    </source>
</reference>
<protein>
    <submittedName>
        <fullName evidence="2">Uncharacterized protein</fullName>
    </submittedName>
</protein>
<dbReference type="Proteomes" id="UP001590951">
    <property type="component" value="Unassembled WGS sequence"/>
</dbReference>
<evidence type="ECO:0000313" key="3">
    <source>
        <dbReference type="Proteomes" id="UP001590951"/>
    </source>
</evidence>
<feature type="region of interest" description="Disordered" evidence="1">
    <location>
        <begin position="153"/>
        <end position="181"/>
    </location>
</feature>
<evidence type="ECO:0000256" key="1">
    <source>
        <dbReference type="SAM" id="MobiDB-lite"/>
    </source>
</evidence>
<proteinExistence type="predicted"/>
<feature type="compositionally biased region" description="Polar residues" evidence="1">
    <location>
        <begin position="153"/>
        <end position="168"/>
    </location>
</feature>
<sequence>MSPNNAEDPLEPASVPVLRPSVPKPTASSATVHDFLVQFLLSQDWERTRDEAQKEARKIKVDGRALYELPEKRWIDEFGSEGETIYYALQTSKYGYYKMAVIGPSLKWLEQCFSSWGFSTEDGSFGTREISETTESLSPLRLSPQYLSSSTCSAKAHGSSTANGFQNDSRSEKEKLQQDYGGCGRPQVSFEDSVDSIRFRRLFSHDVENQGAGSRKCRATRDRLAEYGTLYPTQIHLHTYYAL</sequence>
<organism evidence="2 3">
    <name type="scientific">Lepraria finkii</name>
    <dbReference type="NCBI Taxonomy" id="1340010"/>
    <lineage>
        <taxon>Eukaryota</taxon>
        <taxon>Fungi</taxon>
        <taxon>Dikarya</taxon>
        <taxon>Ascomycota</taxon>
        <taxon>Pezizomycotina</taxon>
        <taxon>Lecanoromycetes</taxon>
        <taxon>OSLEUM clade</taxon>
        <taxon>Lecanoromycetidae</taxon>
        <taxon>Lecanorales</taxon>
        <taxon>Lecanorineae</taxon>
        <taxon>Stereocaulaceae</taxon>
        <taxon>Lepraria</taxon>
    </lineage>
</organism>